<gene>
    <name evidence="4" type="ORF">OXX778_LOCUS10686</name>
</gene>
<feature type="domain" description="PX" evidence="2">
    <location>
        <begin position="606"/>
        <end position="729"/>
    </location>
</feature>
<keyword evidence="5" id="KW-1185">Reference proteome</keyword>
<evidence type="ECO:0000313" key="4">
    <source>
        <dbReference type="EMBL" id="CAF0886504.1"/>
    </source>
</evidence>
<dbReference type="Pfam" id="PF00787">
    <property type="entry name" value="PX"/>
    <property type="match status" value="1"/>
</dbReference>
<proteinExistence type="predicted"/>
<evidence type="ECO:0000313" key="5">
    <source>
        <dbReference type="Proteomes" id="UP000663879"/>
    </source>
</evidence>
<name>A0A813YLQ7_9BILA</name>
<dbReference type="AlphaFoldDB" id="A0A813YLQ7"/>
<feature type="coiled-coil region" evidence="1">
    <location>
        <begin position="440"/>
        <end position="545"/>
    </location>
</feature>
<dbReference type="InterPro" id="IPR036871">
    <property type="entry name" value="PX_dom_sf"/>
</dbReference>
<dbReference type="PROSITE" id="PS50195">
    <property type="entry name" value="PX"/>
    <property type="match status" value="1"/>
</dbReference>
<comment type="caution">
    <text evidence="4">The sequence shown here is derived from an EMBL/GenBank/DDBJ whole genome shotgun (WGS) entry which is preliminary data.</text>
</comment>
<dbReference type="SMART" id="SM00312">
    <property type="entry name" value="PX"/>
    <property type="match status" value="1"/>
</dbReference>
<sequence length="779" mass="89850">MNLTSFLNWVLKTVCELEKKSLLNGLSDAIKECQLRFGGKRELATDIDGRVIFLCTKLEQIFLHGLKKQVKSNFTTTNLVKNTSSLLSQFFDDAKLPIPQQIKQNMDFFSSQSSEFSFWPCIKLFMNRLDVERFELLTNITNDIGRHRAWIRSCLSEHCLEKYTIAMLSNKPLLREFYEENSFLLDESYSSNLPMLLSGLQSVLFAINIDNANLNVPTKLASPPTTNNFRTNTDETFEKNKKNSMPNINSVNIMKKVKKNTVILLDGNESSESNDEGFKLELNQEKNENKIENNLNQEFKILHNPIKYVKEKSVEAKKEENNVVVVEEDEEEEKLSDDSSDKISVSNLNSNLNLIPISESFNNNNSHKSTLLFDDISVNSNQSGSFGSSYDNLRIGSLDSNSKRLPLSQSLASSTFTSNQTENLSLSELRQVVLTMIQRKDFYEDMNKSLKQKLTEETNRNSQLTEKINVIGKQTDQIKNNFELRINQLENENRLLKEQLKKYVSAVQLMNKPEISIPEKSEILIRDYSHEAEEYEKKLIQVAEMHGELMEFNERLQKMLNFRNIQVKNLVAELTELRGPLPEDLSNGVDDPLNTDNESLINLSLTLINVWVPSAFLRSDKSGSHHVYQIYLRVKDEEWNIYRRFSHFYSMHSKLKQEYPAIGSISFPKKKTIGNKDNKFVEDRRKQLQVYLRRLINLISQLDKDLSMKPCRETLIRAMPFFSDRDFIEQANQGSNSNINLPRSNSNLLISSSLTNSSSPLRRNNNFNINQNELLYTGL</sequence>
<feature type="domain" description="RUN" evidence="3">
    <location>
        <begin position="45"/>
        <end position="212"/>
    </location>
</feature>
<reference evidence="4" key="1">
    <citation type="submission" date="2021-02" db="EMBL/GenBank/DDBJ databases">
        <authorList>
            <person name="Nowell W R."/>
        </authorList>
    </citation>
    <scope>NUCLEOTIDE SEQUENCE</scope>
    <source>
        <strain evidence="4">Ploen Becks lab</strain>
    </source>
</reference>
<dbReference type="PROSITE" id="PS50826">
    <property type="entry name" value="RUN"/>
    <property type="match status" value="1"/>
</dbReference>
<evidence type="ECO:0000259" key="3">
    <source>
        <dbReference type="PROSITE" id="PS50826"/>
    </source>
</evidence>
<dbReference type="EMBL" id="CAJNOC010001724">
    <property type="protein sequence ID" value="CAF0886504.1"/>
    <property type="molecule type" value="Genomic_DNA"/>
</dbReference>
<dbReference type="InterPro" id="IPR037213">
    <property type="entry name" value="Run_dom_sf"/>
</dbReference>
<dbReference type="SUPFAM" id="SSF64268">
    <property type="entry name" value="PX domain"/>
    <property type="match status" value="1"/>
</dbReference>
<dbReference type="Gene3D" id="3.30.1520.10">
    <property type="entry name" value="Phox-like domain"/>
    <property type="match status" value="1"/>
</dbReference>
<keyword evidence="1" id="KW-0175">Coiled coil</keyword>
<dbReference type="Gene3D" id="1.20.58.900">
    <property type="match status" value="1"/>
</dbReference>
<dbReference type="InterPro" id="IPR004012">
    <property type="entry name" value="Run_dom"/>
</dbReference>
<dbReference type="OrthoDB" id="428895at2759"/>
<accession>A0A813YLQ7</accession>
<dbReference type="PANTHER" id="PTHR47194">
    <property type="entry name" value="SORTING NEXIN-29-RELATED"/>
    <property type="match status" value="1"/>
</dbReference>
<dbReference type="CDD" id="cd07277">
    <property type="entry name" value="PX_RUN"/>
    <property type="match status" value="1"/>
</dbReference>
<evidence type="ECO:0000259" key="2">
    <source>
        <dbReference type="PROSITE" id="PS50195"/>
    </source>
</evidence>
<protein>
    <recommendedName>
        <fullName evidence="6">Sorting nexin 29</fullName>
    </recommendedName>
</protein>
<dbReference type="Pfam" id="PF02759">
    <property type="entry name" value="RUN"/>
    <property type="match status" value="1"/>
</dbReference>
<dbReference type="SMART" id="SM00593">
    <property type="entry name" value="RUN"/>
    <property type="match status" value="1"/>
</dbReference>
<dbReference type="GO" id="GO:0035091">
    <property type="term" value="F:phosphatidylinositol binding"/>
    <property type="evidence" value="ECO:0007669"/>
    <property type="project" value="InterPro"/>
</dbReference>
<dbReference type="InterPro" id="IPR001683">
    <property type="entry name" value="PX_dom"/>
</dbReference>
<dbReference type="InterPro" id="IPR037916">
    <property type="entry name" value="SNX29_PX"/>
</dbReference>
<organism evidence="4 5">
    <name type="scientific">Brachionus calyciflorus</name>
    <dbReference type="NCBI Taxonomy" id="104777"/>
    <lineage>
        <taxon>Eukaryota</taxon>
        <taxon>Metazoa</taxon>
        <taxon>Spiralia</taxon>
        <taxon>Gnathifera</taxon>
        <taxon>Rotifera</taxon>
        <taxon>Eurotatoria</taxon>
        <taxon>Monogononta</taxon>
        <taxon>Pseudotrocha</taxon>
        <taxon>Ploima</taxon>
        <taxon>Brachionidae</taxon>
        <taxon>Brachionus</taxon>
    </lineage>
</organism>
<evidence type="ECO:0008006" key="6">
    <source>
        <dbReference type="Google" id="ProtNLM"/>
    </source>
</evidence>
<dbReference type="PANTHER" id="PTHR47194:SF3">
    <property type="entry name" value="SORTING NEXIN 29"/>
    <property type="match status" value="1"/>
</dbReference>
<dbReference type="Proteomes" id="UP000663879">
    <property type="component" value="Unassembled WGS sequence"/>
</dbReference>
<evidence type="ECO:0000256" key="1">
    <source>
        <dbReference type="SAM" id="Coils"/>
    </source>
</evidence>
<dbReference type="SUPFAM" id="SSF140741">
    <property type="entry name" value="RUN domain-like"/>
    <property type="match status" value="1"/>
</dbReference>